<accession>A0A1G7FJK0</accession>
<feature type="transmembrane region" description="Helical" evidence="8">
    <location>
        <begin position="20"/>
        <end position="36"/>
    </location>
</feature>
<dbReference type="InterPro" id="IPR007227">
    <property type="entry name" value="Cell_shape_determining_MreD"/>
</dbReference>
<reference evidence="9 10" key="1">
    <citation type="submission" date="2016-10" db="EMBL/GenBank/DDBJ databases">
        <authorList>
            <person name="de Groot N.N."/>
        </authorList>
    </citation>
    <scope>NUCLEOTIDE SEQUENCE [LARGE SCALE GENOMIC DNA]</scope>
    <source>
        <strain evidence="9 10">GAS232</strain>
    </source>
</reference>
<keyword evidence="7 8" id="KW-0472">Membrane</keyword>
<evidence type="ECO:0000256" key="3">
    <source>
        <dbReference type="ARBA" id="ARBA00022475"/>
    </source>
</evidence>
<gene>
    <name evidence="9" type="ORF">SAMN05444167_0362</name>
</gene>
<protein>
    <submittedName>
        <fullName evidence="9">Rod shape-determining protein MreD</fullName>
    </submittedName>
</protein>
<dbReference type="GO" id="GO:0008360">
    <property type="term" value="P:regulation of cell shape"/>
    <property type="evidence" value="ECO:0007669"/>
    <property type="project" value="UniProtKB-KW"/>
</dbReference>
<dbReference type="GO" id="GO:0005886">
    <property type="term" value="C:plasma membrane"/>
    <property type="evidence" value="ECO:0007669"/>
    <property type="project" value="UniProtKB-SubCell"/>
</dbReference>
<dbReference type="SUPFAM" id="SSF81442">
    <property type="entry name" value="Cytochrome c oxidase subunit I-like"/>
    <property type="match status" value="1"/>
</dbReference>
<dbReference type="OrthoDB" id="121692at2"/>
<keyword evidence="5" id="KW-0133">Cell shape</keyword>
<evidence type="ECO:0000256" key="7">
    <source>
        <dbReference type="ARBA" id="ARBA00023136"/>
    </source>
</evidence>
<feature type="transmembrane region" description="Helical" evidence="8">
    <location>
        <begin position="43"/>
        <end position="60"/>
    </location>
</feature>
<evidence type="ECO:0000256" key="4">
    <source>
        <dbReference type="ARBA" id="ARBA00022692"/>
    </source>
</evidence>
<dbReference type="Pfam" id="PF04093">
    <property type="entry name" value="MreD"/>
    <property type="match status" value="1"/>
</dbReference>
<keyword evidence="10" id="KW-1185">Reference proteome</keyword>
<keyword evidence="6 8" id="KW-1133">Transmembrane helix</keyword>
<comment type="similarity">
    <text evidence="2">Belongs to the MreD family.</text>
</comment>
<evidence type="ECO:0000256" key="1">
    <source>
        <dbReference type="ARBA" id="ARBA00004651"/>
    </source>
</evidence>
<dbReference type="NCBIfam" id="TIGR03426">
    <property type="entry name" value="shape_MreD"/>
    <property type="match status" value="1"/>
</dbReference>
<proteinExistence type="inferred from homology"/>
<feature type="transmembrane region" description="Helical" evidence="8">
    <location>
        <begin position="115"/>
        <end position="138"/>
    </location>
</feature>
<name>A0A1G7FJK0_9BACT</name>
<organism evidence="9 10">
    <name type="scientific">Terriglobus roseus</name>
    <dbReference type="NCBI Taxonomy" id="392734"/>
    <lineage>
        <taxon>Bacteria</taxon>
        <taxon>Pseudomonadati</taxon>
        <taxon>Acidobacteriota</taxon>
        <taxon>Terriglobia</taxon>
        <taxon>Terriglobales</taxon>
        <taxon>Acidobacteriaceae</taxon>
        <taxon>Terriglobus</taxon>
    </lineage>
</organism>
<sequence length="176" mass="19611">MPRRPFTNRRELEEHSFHPAVLLAVPLCALFLNAYLPRIWQPLSILDLPLIIVLYFSIAWRNPIAGTLFGTVIGLLQDLPGNQFIGVNGIAKSVLGYAAASIGLKVDVENMVTRVAMNFVFCLLQSALLYLIQSILLGQAEAHPRWIHELIRAAINSAVAIPIFLLLDRTRMDTVL</sequence>
<dbReference type="InterPro" id="IPR036927">
    <property type="entry name" value="Cyt_c_oxase-like_su1_sf"/>
</dbReference>
<dbReference type="EMBL" id="LT629690">
    <property type="protein sequence ID" value="SDE76086.1"/>
    <property type="molecule type" value="Genomic_DNA"/>
</dbReference>
<evidence type="ECO:0000256" key="2">
    <source>
        <dbReference type="ARBA" id="ARBA00007776"/>
    </source>
</evidence>
<dbReference type="AlphaFoldDB" id="A0A1G7FJK0"/>
<dbReference type="Proteomes" id="UP000182427">
    <property type="component" value="Chromosome I"/>
</dbReference>
<evidence type="ECO:0000256" key="8">
    <source>
        <dbReference type="SAM" id="Phobius"/>
    </source>
</evidence>
<keyword evidence="4 8" id="KW-0812">Transmembrane</keyword>
<comment type="subcellular location">
    <subcellularLocation>
        <location evidence="1">Cell membrane</location>
        <topology evidence="1">Multi-pass membrane protein</topology>
    </subcellularLocation>
</comment>
<keyword evidence="3" id="KW-1003">Cell membrane</keyword>
<evidence type="ECO:0000256" key="5">
    <source>
        <dbReference type="ARBA" id="ARBA00022960"/>
    </source>
</evidence>
<evidence type="ECO:0000313" key="10">
    <source>
        <dbReference type="Proteomes" id="UP000182427"/>
    </source>
</evidence>
<dbReference type="RefSeq" id="WP_083343638.1">
    <property type="nucleotide sequence ID" value="NZ_LT629690.1"/>
</dbReference>
<evidence type="ECO:0000313" key="9">
    <source>
        <dbReference type="EMBL" id="SDE76086.1"/>
    </source>
</evidence>
<evidence type="ECO:0000256" key="6">
    <source>
        <dbReference type="ARBA" id="ARBA00022989"/>
    </source>
</evidence>
<feature type="transmembrane region" description="Helical" evidence="8">
    <location>
        <begin position="150"/>
        <end position="167"/>
    </location>
</feature>